<reference evidence="3 4" key="1">
    <citation type="submission" date="2019-10" db="EMBL/GenBank/DDBJ databases">
        <title>Cardiobacteriales fam. a chemoheterotrophic member of the order Cardiobacteriales, and proposal of Cardiobacteriales fam. nov.</title>
        <authorList>
            <person name="Wang C."/>
        </authorList>
    </citation>
    <scope>NUCLEOTIDE SEQUENCE [LARGE SCALE GENOMIC DNA]</scope>
    <source>
        <strain evidence="3 4">ML27</strain>
    </source>
</reference>
<dbReference type="AlphaFoldDB" id="A0A6N7EWE0"/>
<feature type="domain" description="Cytochrome c assembly protein" evidence="2">
    <location>
        <begin position="57"/>
        <end position="250"/>
    </location>
</feature>
<feature type="transmembrane region" description="Helical" evidence="1">
    <location>
        <begin position="81"/>
        <end position="101"/>
    </location>
</feature>
<keyword evidence="1" id="KW-0812">Transmembrane</keyword>
<keyword evidence="1" id="KW-0472">Membrane</keyword>
<accession>A0A6N7EWE0</accession>
<keyword evidence="4" id="KW-1185">Reference proteome</keyword>
<feature type="transmembrane region" description="Helical" evidence="1">
    <location>
        <begin position="113"/>
        <end position="139"/>
    </location>
</feature>
<dbReference type="RefSeq" id="WP_152809261.1">
    <property type="nucleotide sequence ID" value="NZ_WHNW01000002.1"/>
</dbReference>
<dbReference type="Pfam" id="PF01578">
    <property type="entry name" value="Cytochrom_C_asm"/>
    <property type="match status" value="1"/>
</dbReference>
<evidence type="ECO:0000259" key="2">
    <source>
        <dbReference type="Pfam" id="PF01578"/>
    </source>
</evidence>
<dbReference type="InterPro" id="IPR002541">
    <property type="entry name" value="Cyt_c_assembly"/>
</dbReference>
<feature type="transmembrane region" description="Helical" evidence="1">
    <location>
        <begin position="229"/>
        <end position="251"/>
    </location>
</feature>
<feature type="transmembrane region" description="Helical" evidence="1">
    <location>
        <begin position="27"/>
        <end position="48"/>
    </location>
</feature>
<proteinExistence type="predicted"/>
<protein>
    <recommendedName>
        <fullName evidence="2">Cytochrome c assembly protein domain-containing protein</fullName>
    </recommendedName>
</protein>
<organism evidence="3 4">
    <name type="scientific">Ostreibacterium oceani</name>
    <dbReference type="NCBI Taxonomy" id="2654998"/>
    <lineage>
        <taxon>Bacteria</taxon>
        <taxon>Pseudomonadati</taxon>
        <taxon>Pseudomonadota</taxon>
        <taxon>Gammaproteobacteria</taxon>
        <taxon>Cardiobacteriales</taxon>
        <taxon>Ostreibacteriaceae</taxon>
        <taxon>Ostreibacterium</taxon>
    </lineage>
</organism>
<feature type="transmembrane region" description="Helical" evidence="1">
    <location>
        <begin position="159"/>
        <end position="186"/>
    </location>
</feature>
<sequence>MLVALFAFVGYMASVFCLTQSSYSRAVIYTAMAVALGFHALQVASLVGGIFYDTAVMGMLSLLTFSMVAIGAVLYIVRHDSVTYCVLALIAAICVWLPVWIHSESVIVTSGKLRIHVVLSMAAYIALGYAALYASFWLFKNRSVRQIKSVSVLRLPLAYIERAMVLSATVGALMLTLSLATGVLFIRDIWGQHLAHKLFFGLLAWLIIVGFLFLHYYRGFRGKKGAFMLLSGFVFLVLAYFGSAFVLQILLDKQVNLIDS</sequence>
<dbReference type="EMBL" id="WHNW01000002">
    <property type="protein sequence ID" value="MPV85739.1"/>
    <property type="molecule type" value="Genomic_DNA"/>
</dbReference>
<dbReference type="PANTHER" id="PTHR38034:SF1">
    <property type="entry name" value="INNER MEMBRANE PROTEIN YPJD"/>
    <property type="match status" value="1"/>
</dbReference>
<dbReference type="Proteomes" id="UP000471298">
    <property type="component" value="Unassembled WGS sequence"/>
</dbReference>
<keyword evidence="1" id="KW-1133">Transmembrane helix</keyword>
<comment type="caution">
    <text evidence="3">The sequence shown here is derived from an EMBL/GenBank/DDBJ whole genome shotgun (WGS) entry which is preliminary data.</text>
</comment>
<evidence type="ECO:0000313" key="3">
    <source>
        <dbReference type="EMBL" id="MPV85739.1"/>
    </source>
</evidence>
<feature type="transmembrane region" description="Helical" evidence="1">
    <location>
        <begin position="55"/>
        <end position="75"/>
    </location>
</feature>
<name>A0A6N7EWE0_9GAMM</name>
<gene>
    <name evidence="3" type="ORF">GCU85_03165</name>
</gene>
<feature type="transmembrane region" description="Helical" evidence="1">
    <location>
        <begin position="198"/>
        <end position="217"/>
    </location>
</feature>
<dbReference type="GO" id="GO:0020037">
    <property type="term" value="F:heme binding"/>
    <property type="evidence" value="ECO:0007669"/>
    <property type="project" value="InterPro"/>
</dbReference>
<dbReference type="FunCoup" id="A0A6N7EWE0">
    <property type="interactions" value="64"/>
</dbReference>
<evidence type="ECO:0000313" key="4">
    <source>
        <dbReference type="Proteomes" id="UP000471298"/>
    </source>
</evidence>
<dbReference type="GO" id="GO:0017004">
    <property type="term" value="P:cytochrome complex assembly"/>
    <property type="evidence" value="ECO:0007669"/>
    <property type="project" value="InterPro"/>
</dbReference>
<dbReference type="InParanoid" id="A0A6N7EWE0"/>
<dbReference type="InterPro" id="IPR052372">
    <property type="entry name" value="YpjD/HemX"/>
</dbReference>
<evidence type="ECO:0000256" key="1">
    <source>
        <dbReference type="SAM" id="Phobius"/>
    </source>
</evidence>
<dbReference type="PANTHER" id="PTHR38034">
    <property type="entry name" value="INNER MEMBRANE PROTEIN YPJD"/>
    <property type="match status" value="1"/>
</dbReference>